<dbReference type="EnsemblPlants" id="AES94192">
    <property type="protein sequence ID" value="AES94192"/>
    <property type="gene ID" value="MTR_5g011750"/>
</dbReference>
<evidence type="ECO:0000313" key="3">
    <source>
        <dbReference type="EMBL" id="AES94192.1"/>
    </source>
</evidence>
<accession>G7KG64</accession>
<dbReference type="STRING" id="3880.G7KG64"/>
<evidence type="ECO:0000259" key="2">
    <source>
        <dbReference type="Pfam" id="PF23156"/>
    </source>
</evidence>
<dbReference type="EMBL" id="PSQE01000005">
    <property type="protein sequence ID" value="RHN53698.1"/>
    <property type="molecule type" value="Genomic_DNA"/>
</dbReference>
<feature type="domain" description="DUF7054" evidence="2">
    <location>
        <begin position="27"/>
        <end position="110"/>
    </location>
</feature>
<dbReference type="Proteomes" id="UP000265566">
    <property type="component" value="Chromosome 5"/>
</dbReference>
<dbReference type="InterPro" id="IPR040358">
    <property type="entry name" value="At4g22758-like"/>
</dbReference>
<dbReference type="eggNOG" id="KOG4197">
    <property type="taxonomic scope" value="Eukaryota"/>
</dbReference>
<dbReference type="HOGENOM" id="CLU_163625_0_0_1"/>
<dbReference type="InterPro" id="IPR055482">
    <property type="entry name" value="DUF7054"/>
</dbReference>
<dbReference type="PANTHER" id="PTHR33270:SF7">
    <property type="entry name" value="SNRNP25 UBIQUITIN-LIKE DOMAIN-CONTAINING PROTEIN"/>
    <property type="match status" value="1"/>
</dbReference>
<dbReference type="AlphaFoldDB" id="G7KG64"/>
<protein>
    <recommendedName>
        <fullName evidence="2">DUF7054 domain-containing protein</fullName>
    </recommendedName>
</protein>
<dbReference type="KEGG" id="mtr:11443115"/>
<feature type="region of interest" description="Disordered" evidence="1">
    <location>
        <begin position="1"/>
        <end position="22"/>
    </location>
</feature>
<reference evidence="4" key="4">
    <citation type="journal article" date="2018" name="Nat. Plants">
        <title>Whole-genome landscape of Medicago truncatula symbiotic genes.</title>
        <authorList>
            <person name="Pecrix Y."/>
            <person name="Gamas P."/>
            <person name="Carrere S."/>
        </authorList>
    </citation>
    <scope>NUCLEOTIDE SEQUENCE</scope>
    <source>
        <tissue evidence="4">Leaves</tissue>
    </source>
</reference>
<proteinExistence type="predicted"/>
<dbReference type="PaxDb" id="3880-AES94192"/>
<sequence length="116" mass="13014">MGGTVSTPQTDKFPLDTTESNDSLLRPSKLLLNVSIENTLGAIQVLMLPEDTVGQLVKVALMTYDKEKRRPLLKDTDPNRYQLHYSPFTLESLKVSEKLKNLGSRNFFLCSKPSSI</sequence>
<dbReference type="OMA" id="AEHPRCL"/>
<evidence type="ECO:0000256" key="1">
    <source>
        <dbReference type="SAM" id="MobiDB-lite"/>
    </source>
</evidence>
<evidence type="ECO:0000313" key="5">
    <source>
        <dbReference type="EnsemblPlants" id="AES94192"/>
    </source>
</evidence>
<evidence type="ECO:0000313" key="6">
    <source>
        <dbReference type="Proteomes" id="UP000002051"/>
    </source>
</evidence>
<feature type="compositionally biased region" description="Polar residues" evidence="1">
    <location>
        <begin position="1"/>
        <end position="10"/>
    </location>
</feature>
<gene>
    <name evidence="5" type="primary">11443115</name>
    <name evidence="3" type="ordered locus">MTR_5g011750</name>
    <name evidence="4" type="ORF">MtrunA17_Chr5g0398651</name>
</gene>
<name>G7KG64_MEDTR</name>
<reference evidence="3 6" key="2">
    <citation type="journal article" date="2014" name="BMC Genomics">
        <title>An improved genome release (version Mt4.0) for the model legume Medicago truncatula.</title>
        <authorList>
            <person name="Tang H."/>
            <person name="Krishnakumar V."/>
            <person name="Bidwell S."/>
            <person name="Rosen B."/>
            <person name="Chan A."/>
            <person name="Zhou S."/>
            <person name="Gentzbittel L."/>
            <person name="Childs K.L."/>
            <person name="Yandell M."/>
            <person name="Gundlach H."/>
            <person name="Mayer K.F."/>
            <person name="Schwartz D.C."/>
            <person name="Town C.D."/>
        </authorList>
    </citation>
    <scope>GENOME REANNOTATION</scope>
    <source>
        <strain evidence="5 6">cv. Jemalong A17</strain>
    </source>
</reference>
<reference evidence="3 6" key="1">
    <citation type="journal article" date="2011" name="Nature">
        <title>The Medicago genome provides insight into the evolution of rhizobial symbioses.</title>
        <authorList>
            <person name="Young N.D."/>
            <person name="Debelle F."/>
            <person name="Oldroyd G.E."/>
            <person name="Geurts R."/>
            <person name="Cannon S.B."/>
            <person name="Udvardi M.K."/>
            <person name="Benedito V.A."/>
            <person name="Mayer K.F."/>
            <person name="Gouzy J."/>
            <person name="Schoof H."/>
            <person name="Van de Peer Y."/>
            <person name="Proost S."/>
            <person name="Cook D.R."/>
            <person name="Meyers B.C."/>
            <person name="Spannagl M."/>
            <person name="Cheung F."/>
            <person name="De Mita S."/>
            <person name="Krishnakumar V."/>
            <person name="Gundlach H."/>
            <person name="Zhou S."/>
            <person name="Mudge J."/>
            <person name="Bharti A.K."/>
            <person name="Murray J.D."/>
            <person name="Naoumkina M.A."/>
            <person name="Rosen B."/>
            <person name="Silverstein K.A."/>
            <person name="Tang H."/>
            <person name="Rombauts S."/>
            <person name="Zhao P.X."/>
            <person name="Zhou P."/>
            <person name="Barbe V."/>
            <person name="Bardou P."/>
            <person name="Bechner M."/>
            <person name="Bellec A."/>
            <person name="Berger A."/>
            <person name="Berges H."/>
            <person name="Bidwell S."/>
            <person name="Bisseling T."/>
            <person name="Choisne N."/>
            <person name="Couloux A."/>
            <person name="Denny R."/>
            <person name="Deshpande S."/>
            <person name="Dai X."/>
            <person name="Doyle J.J."/>
            <person name="Dudez A.M."/>
            <person name="Farmer A.D."/>
            <person name="Fouteau S."/>
            <person name="Franken C."/>
            <person name="Gibelin C."/>
            <person name="Gish J."/>
            <person name="Goldstein S."/>
            <person name="Gonzalez A.J."/>
            <person name="Green P.J."/>
            <person name="Hallab A."/>
            <person name="Hartog M."/>
            <person name="Hua A."/>
            <person name="Humphray S.J."/>
            <person name="Jeong D.H."/>
            <person name="Jing Y."/>
            <person name="Jocker A."/>
            <person name="Kenton S.M."/>
            <person name="Kim D.J."/>
            <person name="Klee K."/>
            <person name="Lai H."/>
            <person name="Lang C."/>
            <person name="Lin S."/>
            <person name="Macmil S.L."/>
            <person name="Magdelenat G."/>
            <person name="Matthews L."/>
            <person name="McCorrison J."/>
            <person name="Monaghan E.L."/>
            <person name="Mun J.H."/>
            <person name="Najar F.Z."/>
            <person name="Nicholson C."/>
            <person name="Noirot C."/>
            <person name="O'Bleness M."/>
            <person name="Paule C.R."/>
            <person name="Poulain J."/>
            <person name="Prion F."/>
            <person name="Qin B."/>
            <person name="Qu C."/>
            <person name="Retzel E.F."/>
            <person name="Riddle C."/>
            <person name="Sallet E."/>
            <person name="Samain S."/>
            <person name="Samson N."/>
            <person name="Sanders I."/>
            <person name="Saurat O."/>
            <person name="Scarpelli C."/>
            <person name="Schiex T."/>
            <person name="Segurens B."/>
            <person name="Severin A.J."/>
            <person name="Sherrier D.J."/>
            <person name="Shi R."/>
            <person name="Sims S."/>
            <person name="Singer S.R."/>
            <person name="Sinharoy S."/>
            <person name="Sterck L."/>
            <person name="Viollet A."/>
            <person name="Wang B.B."/>
            <person name="Wang K."/>
            <person name="Wang M."/>
            <person name="Wang X."/>
            <person name="Warfsmann J."/>
            <person name="Weissenbach J."/>
            <person name="White D.D."/>
            <person name="White J.D."/>
            <person name="Wiley G.B."/>
            <person name="Wincker P."/>
            <person name="Xing Y."/>
            <person name="Yang L."/>
            <person name="Yao Z."/>
            <person name="Ying F."/>
            <person name="Zhai J."/>
            <person name="Zhou L."/>
            <person name="Zuber A."/>
            <person name="Denarie J."/>
            <person name="Dixon R.A."/>
            <person name="May G.D."/>
            <person name="Schwartz D.C."/>
            <person name="Rogers J."/>
            <person name="Quetier F."/>
            <person name="Town C.D."/>
            <person name="Roe B.A."/>
        </authorList>
    </citation>
    <scope>NUCLEOTIDE SEQUENCE [LARGE SCALE GENOMIC DNA]</scope>
    <source>
        <strain evidence="3">A17</strain>
        <strain evidence="5 6">cv. Jemalong A17</strain>
    </source>
</reference>
<keyword evidence="6" id="KW-1185">Reference proteome</keyword>
<dbReference type="OrthoDB" id="651546at2759"/>
<dbReference type="Proteomes" id="UP000002051">
    <property type="component" value="Chromosome 5"/>
</dbReference>
<dbReference type="Pfam" id="PF23156">
    <property type="entry name" value="DUF7054"/>
    <property type="match status" value="1"/>
</dbReference>
<dbReference type="PANTHER" id="PTHR33270">
    <property type="entry name" value="BNAC05G50380D PROTEIN"/>
    <property type="match status" value="1"/>
</dbReference>
<organism evidence="3 6">
    <name type="scientific">Medicago truncatula</name>
    <name type="common">Barrel medic</name>
    <name type="synonym">Medicago tribuloides</name>
    <dbReference type="NCBI Taxonomy" id="3880"/>
    <lineage>
        <taxon>Eukaryota</taxon>
        <taxon>Viridiplantae</taxon>
        <taxon>Streptophyta</taxon>
        <taxon>Embryophyta</taxon>
        <taxon>Tracheophyta</taxon>
        <taxon>Spermatophyta</taxon>
        <taxon>Magnoliopsida</taxon>
        <taxon>eudicotyledons</taxon>
        <taxon>Gunneridae</taxon>
        <taxon>Pentapetalae</taxon>
        <taxon>rosids</taxon>
        <taxon>fabids</taxon>
        <taxon>Fabales</taxon>
        <taxon>Fabaceae</taxon>
        <taxon>Papilionoideae</taxon>
        <taxon>50 kb inversion clade</taxon>
        <taxon>NPAAA clade</taxon>
        <taxon>Hologalegina</taxon>
        <taxon>IRL clade</taxon>
        <taxon>Trifolieae</taxon>
        <taxon>Medicago</taxon>
    </lineage>
</organism>
<evidence type="ECO:0000313" key="4">
    <source>
        <dbReference type="EMBL" id="RHN53698.1"/>
    </source>
</evidence>
<reference evidence="5" key="3">
    <citation type="submission" date="2015-04" db="UniProtKB">
        <authorList>
            <consortium name="EnsemblPlants"/>
        </authorList>
    </citation>
    <scope>IDENTIFICATION</scope>
    <source>
        <strain evidence="5">cv. Jemalong A17</strain>
    </source>
</reference>
<dbReference type="EMBL" id="CM001221">
    <property type="protein sequence ID" value="AES94192.1"/>
    <property type="molecule type" value="Genomic_DNA"/>
</dbReference>
<dbReference type="Gramene" id="rna28631">
    <property type="protein sequence ID" value="RHN53698.1"/>
    <property type="gene ID" value="gene28631"/>
</dbReference>